<evidence type="ECO:0000313" key="2">
    <source>
        <dbReference type="Proteomes" id="UP000053424"/>
    </source>
</evidence>
<gene>
    <name evidence="1" type="ORF">M413DRAFT_29237</name>
</gene>
<dbReference type="EMBL" id="KN831785">
    <property type="protein sequence ID" value="KIM39509.1"/>
    <property type="molecule type" value="Genomic_DNA"/>
</dbReference>
<reference evidence="2" key="2">
    <citation type="submission" date="2015-01" db="EMBL/GenBank/DDBJ databases">
        <title>Evolutionary Origins and Diversification of the Mycorrhizal Mutualists.</title>
        <authorList>
            <consortium name="DOE Joint Genome Institute"/>
            <consortium name="Mycorrhizal Genomics Consortium"/>
            <person name="Kohler A."/>
            <person name="Kuo A."/>
            <person name="Nagy L.G."/>
            <person name="Floudas D."/>
            <person name="Copeland A."/>
            <person name="Barry K.W."/>
            <person name="Cichocki N."/>
            <person name="Veneault-Fourrey C."/>
            <person name="LaButti K."/>
            <person name="Lindquist E.A."/>
            <person name="Lipzen A."/>
            <person name="Lundell T."/>
            <person name="Morin E."/>
            <person name="Murat C."/>
            <person name="Riley R."/>
            <person name="Ohm R."/>
            <person name="Sun H."/>
            <person name="Tunlid A."/>
            <person name="Henrissat B."/>
            <person name="Grigoriev I.V."/>
            <person name="Hibbett D.S."/>
            <person name="Martin F."/>
        </authorList>
    </citation>
    <scope>NUCLEOTIDE SEQUENCE [LARGE SCALE GENOMIC DNA]</scope>
    <source>
        <strain evidence="2">h7</strain>
    </source>
</reference>
<dbReference type="HOGENOM" id="CLU_1627262_0_0_1"/>
<name>A0A0C3C5H0_HEBCY</name>
<accession>A0A0C3C5H0</accession>
<dbReference type="OrthoDB" id="341421at2759"/>
<keyword evidence="2" id="KW-1185">Reference proteome</keyword>
<sequence length="163" mass="18556">MSTPNIPREDLLILLASFGVSLPLNTKIPTDELHKRLSHTLDAAQQFTAINVPLLPTKYPSWPIDKSLTEASARGNMIEYDKAKTSHKGTTLSTAKEDTFAEVRMNIRNWGKMFAHQQGLFDEVEETLGVDLKMFRWARWVVGDSRYELSVCFDKVPPYTPSW</sequence>
<reference evidence="1 2" key="1">
    <citation type="submission" date="2014-04" db="EMBL/GenBank/DDBJ databases">
        <authorList>
            <consortium name="DOE Joint Genome Institute"/>
            <person name="Kuo A."/>
            <person name="Gay G."/>
            <person name="Dore J."/>
            <person name="Kohler A."/>
            <person name="Nagy L.G."/>
            <person name="Floudas D."/>
            <person name="Copeland A."/>
            <person name="Barry K.W."/>
            <person name="Cichocki N."/>
            <person name="Veneault-Fourrey C."/>
            <person name="LaButti K."/>
            <person name="Lindquist E.A."/>
            <person name="Lipzen A."/>
            <person name="Lundell T."/>
            <person name="Morin E."/>
            <person name="Murat C."/>
            <person name="Sun H."/>
            <person name="Tunlid A."/>
            <person name="Henrissat B."/>
            <person name="Grigoriev I.V."/>
            <person name="Hibbett D.S."/>
            <person name="Martin F."/>
            <person name="Nordberg H.P."/>
            <person name="Cantor M.N."/>
            <person name="Hua S.X."/>
        </authorList>
    </citation>
    <scope>NUCLEOTIDE SEQUENCE [LARGE SCALE GENOMIC DNA]</scope>
    <source>
        <strain evidence="2">h7</strain>
    </source>
</reference>
<proteinExistence type="predicted"/>
<dbReference type="AlphaFoldDB" id="A0A0C3C5H0"/>
<organism evidence="1 2">
    <name type="scientific">Hebeloma cylindrosporum</name>
    <dbReference type="NCBI Taxonomy" id="76867"/>
    <lineage>
        <taxon>Eukaryota</taxon>
        <taxon>Fungi</taxon>
        <taxon>Dikarya</taxon>
        <taxon>Basidiomycota</taxon>
        <taxon>Agaricomycotina</taxon>
        <taxon>Agaricomycetes</taxon>
        <taxon>Agaricomycetidae</taxon>
        <taxon>Agaricales</taxon>
        <taxon>Agaricineae</taxon>
        <taxon>Hymenogastraceae</taxon>
        <taxon>Hebeloma</taxon>
    </lineage>
</organism>
<dbReference type="Proteomes" id="UP000053424">
    <property type="component" value="Unassembled WGS sequence"/>
</dbReference>
<evidence type="ECO:0000313" key="1">
    <source>
        <dbReference type="EMBL" id="KIM39509.1"/>
    </source>
</evidence>
<protein>
    <submittedName>
        <fullName evidence="1">Uncharacterized protein</fullName>
    </submittedName>
</protein>